<dbReference type="AlphaFoldDB" id="A0A1M7AAS8"/>
<evidence type="ECO:0000313" key="3">
    <source>
        <dbReference type="Proteomes" id="UP000184420"/>
    </source>
</evidence>
<proteinExistence type="predicted"/>
<dbReference type="Pfam" id="PF04965">
    <property type="entry name" value="GPW_gp25"/>
    <property type="match status" value="1"/>
</dbReference>
<dbReference type="OrthoDB" id="9802846at2"/>
<dbReference type="STRING" id="1419482.SAMN05444266_103197"/>
<protein>
    <recommendedName>
        <fullName evidence="1">IraD/Gp25-like domain-containing protein</fullName>
    </recommendedName>
</protein>
<accession>A0A1M7AAS8</accession>
<name>A0A1M7AAS8_9BACT</name>
<reference evidence="2 3" key="1">
    <citation type="submission" date="2016-11" db="EMBL/GenBank/DDBJ databases">
        <authorList>
            <person name="Jaros S."/>
            <person name="Januszkiewicz K."/>
            <person name="Wedrychowicz H."/>
        </authorList>
    </citation>
    <scope>NUCLEOTIDE SEQUENCE [LARGE SCALE GENOMIC DNA]</scope>
    <source>
        <strain evidence="2 3">DSM 27406</strain>
    </source>
</reference>
<organism evidence="2 3">
    <name type="scientific">Chitinophaga jiangningensis</name>
    <dbReference type="NCBI Taxonomy" id="1419482"/>
    <lineage>
        <taxon>Bacteria</taxon>
        <taxon>Pseudomonadati</taxon>
        <taxon>Bacteroidota</taxon>
        <taxon>Chitinophagia</taxon>
        <taxon>Chitinophagales</taxon>
        <taxon>Chitinophagaceae</taxon>
        <taxon>Chitinophaga</taxon>
    </lineage>
</organism>
<gene>
    <name evidence="2" type="ORF">SAMN05444266_103197</name>
</gene>
<keyword evidence="3" id="KW-1185">Reference proteome</keyword>
<dbReference type="InterPro" id="IPR007048">
    <property type="entry name" value="IraD/Gp25-like"/>
</dbReference>
<dbReference type="RefSeq" id="WP_073079915.1">
    <property type="nucleotide sequence ID" value="NZ_FRBL01000003.1"/>
</dbReference>
<dbReference type="SUPFAM" id="SSF160719">
    <property type="entry name" value="gpW/gp25-like"/>
    <property type="match status" value="1"/>
</dbReference>
<evidence type="ECO:0000259" key="1">
    <source>
        <dbReference type="Pfam" id="PF04965"/>
    </source>
</evidence>
<dbReference type="Gene3D" id="3.10.450.40">
    <property type="match status" value="1"/>
</dbReference>
<dbReference type="Proteomes" id="UP000184420">
    <property type="component" value="Unassembled WGS sequence"/>
</dbReference>
<sequence length="132" mass="14833">MASFYGTGWSFPPAFDNVPGEAATVSDLVDIQESLQILLGTRPGERIMQPGYGCNLDQLLFEPLTTTLKTYMKHVIESAILYHESRIKVDTVELSESSEVEGLVLIQIAYTVRANNSRFNFVYPYYKNEKSG</sequence>
<feature type="domain" description="IraD/Gp25-like" evidence="1">
    <location>
        <begin position="30"/>
        <end position="116"/>
    </location>
</feature>
<dbReference type="EMBL" id="FRBL01000003">
    <property type="protein sequence ID" value="SHL39699.1"/>
    <property type="molecule type" value="Genomic_DNA"/>
</dbReference>
<evidence type="ECO:0000313" key="2">
    <source>
        <dbReference type="EMBL" id="SHL39699.1"/>
    </source>
</evidence>